<dbReference type="Proteomes" id="UP000823790">
    <property type="component" value="Unassembled WGS sequence"/>
</dbReference>
<organism evidence="2 3">
    <name type="scientific">Frateuria flava</name>
    <dbReference type="NCBI Taxonomy" id="2821489"/>
    <lineage>
        <taxon>Bacteria</taxon>
        <taxon>Pseudomonadati</taxon>
        <taxon>Pseudomonadota</taxon>
        <taxon>Gammaproteobacteria</taxon>
        <taxon>Lysobacterales</taxon>
        <taxon>Rhodanobacteraceae</taxon>
        <taxon>Frateuria</taxon>
    </lineage>
</organism>
<reference evidence="2 3" key="1">
    <citation type="submission" date="2021-04" db="EMBL/GenBank/DDBJ databases">
        <authorList>
            <person name="Huq M.A."/>
        </authorList>
    </citation>
    <scope>NUCLEOTIDE SEQUENCE [LARGE SCALE GENOMIC DNA]</scope>
    <source>
        <strain evidence="2 3">MAH-13</strain>
    </source>
</reference>
<comment type="caution">
    <text evidence="2">The sequence shown here is derived from an EMBL/GenBank/DDBJ whole genome shotgun (WGS) entry which is preliminary data.</text>
</comment>
<feature type="transmembrane region" description="Helical" evidence="1">
    <location>
        <begin position="106"/>
        <end position="131"/>
    </location>
</feature>
<gene>
    <name evidence="2" type="ORF">J7I44_00595</name>
</gene>
<dbReference type="Pfam" id="PF11158">
    <property type="entry name" value="DUF2938"/>
    <property type="match status" value="1"/>
</dbReference>
<feature type="transmembrane region" description="Helical" evidence="1">
    <location>
        <begin position="33"/>
        <end position="51"/>
    </location>
</feature>
<sequence>MAELAHFLFHAAVVGMGATLVMDAWWLCQKHLFGVPVLDYAMVGRWLGHLVRGRLRHDAIKDAPRVAGERAIGWMAHYAIGVGIAAMLLAVAGVEWAHAPSPGPALAMGLVSVLAPFLVLQPALGAGIAASRTPRPGVARRRSLVTHLVFGLGLYLAGEGWMLLFRLAG</sequence>
<keyword evidence="3" id="KW-1185">Reference proteome</keyword>
<keyword evidence="1" id="KW-0812">Transmembrane</keyword>
<feature type="transmembrane region" description="Helical" evidence="1">
    <location>
        <begin position="72"/>
        <end position="94"/>
    </location>
</feature>
<name>A0ABS4DIA7_9GAMM</name>
<dbReference type="EMBL" id="JAGJRS010000002">
    <property type="protein sequence ID" value="MBP1472784.1"/>
    <property type="molecule type" value="Genomic_DNA"/>
</dbReference>
<protein>
    <submittedName>
        <fullName evidence="2">DUF2938 domain-containing protein</fullName>
    </submittedName>
</protein>
<accession>A0ABS4DIA7</accession>
<dbReference type="InterPro" id="IPR021329">
    <property type="entry name" value="DUF2938"/>
</dbReference>
<evidence type="ECO:0000256" key="1">
    <source>
        <dbReference type="SAM" id="Phobius"/>
    </source>
</evidence>
<feature type="transmembrane region" description="Helical" evidence="1">
    <location>
        <begin position="7"/>
        <end position="27"/>
    </location>
</feature>
<keyword evidence="1" id="KW-1133">Transmembrane helix</keyword>
<evidence type="ECO:0000313" key="2">
    <source>
        <dbReference type="EMBL" id="MBP1472784.1"/>
    </source>
</evidence>
<feature type="transmembrane region" description="Helical" evidence="1">
    <location>
        <begin position="143"/>
        <end position="164"/>
    </location>
</feature>
<dbReference type="RefSeq" id="WP_209614521.1">
    <property type="nucleotide sequence ID" value="NZ_JAGJRS010000002.1"/>
</dbReference>
<proteinExistence type="predicted"/>
<keyword evidence="1" id="KW-0472">Membrane</keyword>
<evidence type="ECO:0000313" key="3">
    <source>
        <dbReference type="Proteomes" id="UP000823790"/>
    </source>
</evidence>